<keyword evidence="10" id="KW-1185">Reference proteome</keyword>
<keyword evidence="4" id="KW-0804">Transcription</keyword>
<comment type="caution">
    <text evidence="9">The sequence shown here is derived from an EMBL/GenBank/DDBJ whole genome shotgun (WGS) entry which is preliminary data.</text>
</comment>
<evidence type="ECO:0000259" key="7">
    <source>
        <dbReference type="Pfam" id="PF03876"/>
    </source>
</evidence>
<evidence type="ECO:0000313" key="10">
    <source>
        <dbReference type="Proteomes" id="UP000291343"/>
    </source>
</evidence>
<reference evidence="9 10" key="1">
    <citation type="journal article" date="2017" name="Gigascience">
        <title>Genome sequence of the small brown planthopper, Laodelphax striatellus.</title>
        <authorList>
            <person name="Zhu J."/>
            <person name="Jiang F."/>
            <person name="Wang X."/>
            <person name="Yang P."/>
            <person name="Bao Y."/>
            <person name="Zhao W."/>
            <person name="Wang W."/>
            <person name="Lu H."/>
            <person name="Wang Q."/>
            <person name="Cui N."/>
            <person name="Li J."/>
            <person name="Chen X."/>
            <person name="Luo L."/>
            <person name="Yu J."/>
            <person name="Kang L."/>
            <person name="Cui F."/>
        </authorList>
    </citation>
    <scope>NUCLEOTIDE SEQUENCE [LARGE SCALE GENOMIC DNA]</scope>
    <source>
        <strain evidence="9">Lst14</strain>
    </source>
</reference>
<dbReference type="SMR" id="A0A482XDB9"/>
<sequence length="203" mass="22890">MFILAEFKDVVRTPPSSFNSTLQSSVSDYLNGKLANKVLYNVGLCISLFDIQELDNSFIFPGDGAAHTKVVFRYVVFRPAIDEVIVGKIRSSSKDGIHVTLGFFDDIFIPPENLQNPSRFCEREQVWIWEYDVDGDKHDLFMDPGVKIRFRVTAETFVETSPVLNPEAKEAIPAEPLTEEPKIPYSITATINEPGLGLLSWWS</sequence>
<dbReference type="FunFam" id="3.30.1490.120:FF:000002">
    <property type="entry name" value="DNA-directed RNA polymerase III subunit RPC8"/>
    <property type="match status" value="1"/>
</dbReference>
<comment type="similarity">
    <text evidence="2">Belongs to the eukaryotic RPB7/RPC8 RNA polymerase subunit family.</text>
</comment>
<dbReference type="Gene3D" id="3.30.1490.120">
    <property type="entry name" value="RNA polymerase Rpb7-like, N-terminal domain"/>
    <property type="match status" value="1"/>
</dbReference>
<evidence type="ECO:0000256" key="1">
    <source>
        <dbReference type="ARBA" id="ARBA00004123"/>
    </source>
</evidence>
<evidence type="ECO:0000259" key="8">
    <source>
        <dbReference type="Pfam" id="PF08292"/>
    </source>
</evidence>
<dbReference type="GO" id="GO:0005666">
    <property type="term" value="C:RNA polymerase III complex"/>
    <property type="evidence" value="ECO:0007669"/>
    <property type="project" value="TreeGrafter"/>
</dbReference>
<dbReference type="FunCoup" id="A0A482XDB9">
    <property type="interactions" value="1235"/>
</dbReference>
<keyword evidence="5" id="KW-0539">Nucleus</keyword>
<gene>
    <name evidence="9" type="ORF">LSTR_LSTR007257</name>
</gene>
<dbReference type="PANTHER" id="PTHR12709:SF1">
    <property type="entry name" value="DNA-DIRECTED RNA POLYMERASE III SUBUNIT RPC8"/>
    <property type="match status" value="1"/>
</dbReference>
<dbReference type="PANTHER" id="PTHR12709">
    <property type="entry name" value="DNA-DIRECTED RNA POLYMERASE II, III"/>
    <property type="match status" value="1"/>
</dbReference>
<proteinExistence type="inferred from homology"/>
<dbReference type="InterPro" id="IPR045113">
    <property type="entry name" value="Rpb7-like"/>
</dbReference>
<feature type="domain" description="RNA polymerase Rpb7-like N-terminal" evidence="7">
    <location>
        <begin position="8"/>
        <end position="64"/>
    </location>
</feature>
<dbReference type="OrthoDB" id="10256606at2759"/>
<keyword evidence="3" id="KW-0240">DNA-directed RNA polymerase</keyword>
<evidence type="ECO:0000256" key="5">
    <source>
        <dbReference type="ARBA" id="ARBA00023242"/>
    </source>
</evidence>
<evidence type="ECO:0000256" key="4">
    <source>
        <dbReference type="ARBA" id="ARBA00023163"/>
    </source>
</evidence>
<evidence type="ECO:0000313" key="9">
    <source>
        <dbReference type="EMBL" id="RZF43985.1"/>
    </source>
</evidence>
<dbReference type="Pfam" id="PF08292">
    <property type="entry name" value="RNA_pol_Rbc25"/>
    <property type="match status" value="1"/>
</dbReference>
<accession>A0A482XDB9</accession>
<dbReference type="InterPro" id="IPR036898">
    <property type="entry name" value="RNA_pol_Rpb7-like_N_sf"/>
</dbReference>
<dbReference type="EMBL" id="QKKF02011778">
    <property type="protein sequence ID" value="RZF43985.1"/>
    <property type="molecule type" value="Genomic_DNA"/>
</dbReference>
<dbReference type="Pfam" id="PF03876">
    <property type="entry name" value="SHS2_Rpb7-N"/>
    <property type="match status" value="1"/>
</dbReference>
<name>A0A482XDB9_LAOST</name>
<organism evidence="9 10">
    <name type="scientific">Laodelphax striatellus</name>
    <name type="common">Small brown planthopper</name>
    <name type="synonym">Delphax striatella</name>
    <dbReference type="NCBI Taxonomy" id="195883"/>
    <lineage>
        <taxon>Eukaryota</taxon>
        <taxon>Metazoa</taxon>
        <taxon>Ecdysozoa</taxon>
        <taxon>Arthropoda</taxon>
        <taxon>Hexapoda</taxon>
        <taxon>Insecta</taxon>
        <taxon>Pterygota</taxon>
        <taxon>Neoptera</taxon>
        <taxon>Paraneoptera</taxon>
        <taxon>Hemiptera</taxon>
        <taxon>Auchenorrhyncha</taxon>
        <taxon>Fulgoroidea</taxon>
        <taxon>Delphacidae</taxon>
        <taxon>Criomorphinae</taxon>
        <taxon>Laodelphax</taxon>
    </lineage>
</organism>
<dbReference type="InParanoid" id="A0A482XDB9"/>
<dbReference type="InterPro" id="IPR013238">
    <property type="entry name" value="RNA_pol_III_Rbc25"/>
</dbReference>
<dbReference type="Proteomes" id="UP000291343">
    <property type="component" value="Unassembled WGS sequence"/>
</dbReference>
<dbReference type="CDD" id="cd04330">
    <property type="entry name" value="RNAP_III_Rpc25_N"/>
    <property type="match status" value="1"/>
</dbReference>
<dbReference type="STRING" id="195883.A0A482XDB9"/>
<protein>
    <recommendedName>
        <fullName evidence="6">RNA polymerase III subunit C25</fullName>
    </recommendedName>
</protein>
<dbReference type="Gene3D" id="2.40.50.140">
    <property type="entry name" value="Nucleic acid-binding proteins"/>
    <property type="match status" value="1"/>
</dbReference>
<dbReference type="SUPFAM" id="SSF50249">
    <property type="entry name" value="Nucleic acid-binding proteins"/>
    <property type="match status" value="1"/>
</dbReference>
<dbReference type="InterPro" id="IPR005576">
    <property type="entry name" value="Rpb7-like_N"/>
</dbReference>
<dbReference type="GO" id="GO:0006384">
    <property type="term" value="P:transcription initiation at RNA polymerase III promoter"/>
    <property type="evidence" value="ECO:0007669"/>
    <property type="project" value="TreeGrafter"/>
</dbReference>
<evidence type="ECO:0000256" key="3">
    <source>
        <dbReference type="ARBA" id="ARBA00022478"/>
    </source>
</evidence>
<dbReference type="FunFam" id="2.40.50.140:FF:000221">
    <property type="entry name" value="DNA-directed RNA polymerase III subunit"/>
    <property type="match status" value="1"/>
</dbReference>
<dbReference type="AlphaFoldDB" id="A0A482XDB9"/>
<dbReference type="SUPFAM" id="SSF88798">
    <property type="entry name" value="N-terminal, heterodimerisation domain of RBP7 (RpoE)"/>
    <property type="match status" value="1"/>
</dbReference>
<comment type="subcellular location">
    <subcellularLocation>
        <location evidence="1">Nucleus</location>
    </subcellularLocation>
</comment>
<evidence type="ECO:0000256" key="2">
    <source>
        <dbReference type="ARBA" id="ARBA00009307"/>
    </source>
</evidence>
<dbReference type="InterPro" id="IPR012340">
    <property type="entry name" value="NA-bd_OB-fold"/>
</dbReference>
<evidence type="ECO:0000256" key="6">
    <source>
        <dbReference type="ARBA" id="ARBA00077605"/>
    </source>
</evidence>
<feature type="domain" description="RNA polymerase III subunit Rpc25" evidence="8">
    <location>
        <begin position="83"/>
        <end position="202"/>
    </location>
</feature>